<reference evidence="1" key="1">
    <citation type="submission" date="2016-10" db="EMBL/GenBank/DDBJ databases">
        <authorList>
            <person name="Varghese N."/>
        </authorList>
    </citation>
    <scope>NUCLEOTIDE SEQUENCE</scope>
</reference>
<proteinExistence type="predicted"/>
<reference evidence="1" key="2">
    <citation type="journal article" date="2017" name="Nat. Commun.">
        <title>Single-virus genomics reveals hidden cosmopolitan and abundant viruses.</title>
        <authorList>
            <person name="Martinez-Hernandez F."/>
            <person name="Fornas O."/>
            <person name="Lluesma Gomez M."/>
            <person name="Bolduc B."/>
            <person name="de la Cruz Pena M.J."/>
            <person name="Martinez J.M."/>
            <person name="Anton J."/>
            <person name="Gasol J.M."/>
            <person name="Rosselli R."/>
            <person name="Rodriguez-Valera F."/>
            <person name="Sullivan M.B."/>
            <person name="Acinas S.G."/>
            <person name="Martinez-Garcia M."/>
        </authorList>
    </citation>
    <scope>NUCLEOTIDE SEQUENCE</scope>
</reference>
<dbReference type="EMBL" id="KY052829">
    <property type="protein sequence ID" value="ASF00337.1"/>
    <property type="molecule type" value="Genomic_DNA"/>
</dbReference>
<evidence type="ECO:0000313" key="1">
    <source>
        <dbReference type="EMBL" id="ASF00337.1"/>
    </source>
</evidence>
<sequence length="49" mass="5718">MTDVTKYKSVAVKLPIWQKLKKLGADDFRSVGKVIEFLCNKEFDNRKTK</sequence>
<accession>A0A218MM14</accession>
<organism evidence="1">
    <name type="scientific">uncultured virus</name>
    <dbReference type="NCBI Taxonomy" id="340016"/>
    <lineage>
        <taxon>Viruses</taxon>
        <taxon>environmental samples</taxon>
    </lineage>
</organism>
<name>A0A218MM14_9VIRU</name>
<protein>
    <submittedName>
        <fullName evidence="1">Uncharacterized protein</fullName>
    </submittedName>
</protein>